<dbReference type="VEuPathDB" id="FungiDB:BD410DRAFT_797339"/>
<dbReference type="InterPro" id="IPR036864">
    <property type="entry name" value="Zn2-C6_fun-type_DNA-bd_sf"/>
</dbReference>
<reference evidence="2 3" key="1">
    <citation type="submission" date="2018-06" db="EMBL/GenBank/DDBJ databases">
        <title>A transcriptomic atlas of mushroom development highlights an independent origin of complex multicellularity.</title>
        <authorList>
            <consortium name="DOE Joint Genome Institute"/>
            <person name="Krizsan K."/>
            <person name="Almasi E."/>
            <person name="Merenyi Z."/>
            <person name="Sahu N."/>
            <person name="Viragh M."/>
            <person name="Koszo T."/>
            <person name="Mondo S."/>
            <person name="Kiss B."/>
            <person name="Balint B."/>
            <person name="Kues U."/>
            <person name="Barry K."/>
            <person name="Hegedus J.C."/>
            <person name="Henrissat B."/>
            <person name="Johnson J."/>
            <person name="Lipzen A."/>
            <person name="Ohm R."/>
            <person name="Nagy I."/>
            <person name="Pangilinan J."/>
            <person name="Yan J."/>
            <person name="Xiong Y."/>
            <person name="Grigoriev I.V."/>
            <person name="Hibbett D.S."/>
            <person name="Nagy L.G."/>
        </authorList>
    </citation>
    <scope>NUCLEOTIDE SEQUENCE [LARGE SCALE GENOMIC DNA]</scope>
    <source>
        <strain evidence="2 3">SZMC22713</strain>
    </source>
</reference>
<accession>A0A4Y7PI80</accession>
<dbReference type="GO" id="GO:0000981">
    <property type="term" value="F:DNA-binding transcription factor activity, RNA polymerase II-specific"/>
    <property type="evidence" value="ECO:0007669"/>
    <property type="project" value="InterPro"/>
</dbReference>
<proteinExistence type="predicted"/>
<sequence>MSCRQYNFQQTLTPKSYQNGPPKRKRSCTYCQSKHYPCDKAERYPGDSCGNCQEANQVCVYPPPK</sequence>
<dbReference type="InterPro" id="IPR001138">
    <property type="entry name" value="Zn2Cys6_DnaBD"/>
</dbReference>
<name>A0A4Y7PI80_9AGAM</name>
<dbReference type="OrthoDB" id="2740448at2759"/>
<evidence type="ECO:0000259" key="1">
    <source>
        <dbReference type="PROSITE" id="PS50048"/>
    </source>
</evidence>
<keyword evidence="3" id="KW-1185">Reference proteome</keyword>
<gene>
    <name evidence="2" type="ORF">BD410DRAFT_797339</name>
</gene>
<dbReference type="EMBL" id="ML170388">
    <property type="protein sequence ID" value="TDL14120.1"/>
    <property type="molecule type" value="Genomic_DNA"/>
</dbReference>
<evidence type="ECO:0000313" key="3">
    <source>
        <dbReference type="Proteomes" id="UP000294933"/>
    </source>
</evidence>
<evidence type="ECO:0000313" key="2">
    <source>
        <dbReference type="EMBL" id="TDL14120.1"/>
    </source>
</evidence>
<dbReference type="Proteomes" id="UP000294933">
    <property type="component" value="Unassembled WGS sequence"/>
</dbReference>
<dbReference type="AlphaFoldDB" id="A0A4Y7PI80"/>
<feature type="domain" description="Zn(2)-C6 fungal-type" evidence="1">
    <location>
        <begin position="27"/>
        <end position="61"/>
    </location>
</feature>
<protein>
    <recommendedName>
        <fullName evidence="1">Zn(2)-C6 fungal-type domain-containing protein</fullName>
    </recommendedName>
</protein>
<dbReference type="Gene3D" id="4.10.240.10">
    <property type="entry name" value="Zn(2)-C6 fungal-type DNA-binding domain"/>
    <property type="match status" value="1"/>
</dbReference>
<dbReference type="SUPFAM" id="SSF57701">
    <property type="entry name" value="Zn2/Cys6 DNA-binding domain"/>
    <property type="match status" value="1"/>
</dbReference>
<organism evidence="2 3">
    <name type="scientific">Rickenella mellea</name>
    <dbReference type="NCBI Taxonomy" id="50990"/>
    <lineage>
        <taxon>Eukaryota</taxon>
        <taxon>Fungi</taxon>
        <taxon>Dikarya</taxon>
        <taxon>Basidiomycota</taxon>
        <taxon>Agaricomycotina</taxon>
        <taxon>Agaricomycetes</taxon>
        <taxon>Hymenochaetales</taxon>
        <taxon>Rickenellaceae</taxon>
        <taxon>Rickenella</taxon>
    </lineage>
</organism>
<dbReference type="GO" id="GO:0008270">
    <property type="term" value="F:zinc ion binding"/>
    <property type="evidence" value="ECO:0007669"/>
    <property type="project" value="InterPro"/>
</dbReference>
<dbReference type="PROSITE" id="PS50048">
    <property type="entry name" value="ZN2_CY6_FUNGAL_2"/>
    <property type="match status" value="1"/>
</dbReference>